<dbReference type="EMBL" id="CM056813">
    <property type="protein sequence ID" value="KAJ8638893.1"/>
    <property type="molecule type" value="Genomic_DNA"/>
</dbReference>
<organism evidence="1 2">
    <name type="scientific">Persea americana</name>
    <name type="common">Avocado</name>
    <dbReference type="NCBI Taxonomy" id="3435"/>
    <lineage>
        <taxon>Eukaryota</taxon>
        <taxon>Viridiplantae</taxon>
        <taxon>Streptophyta</taxon>
        <taxon>Embryophyta</taxon>
        <taxon>Tracheophyta</taxon>
        <taxon>Spermatophyta</taxon>
        <taxon>Magnoliopsida</taxon>
        <taxon>Magnoliidae</taxon>
        <taxon>Laurales</taxon>
        <taxon>Lauraceae</taxon>
        <taxon>Persea</taxon>
    </lineage>
</organism>
<accession>A0ACC2M0A2</accession>
<dbReference type="Proteomes" id="UP001234297">
    <property type="component" value="Chromosome 5"/>
</dbReference>
<keyword evidence="2" id="KW-1185">Reference proteome</keyword>
<gene>
    <name evidence="1" type="ORF">MRB53_015587</name>
</gene>
<name>A0ACC2M0A2_PERAE</name>
<evidence type="ECO:0000313" key="1">
    <source>
        <dbReference type="EMBL" id="KAJ8638893.1"/>
    </source>
</evidence>
<reference evidence="1 2" key="1">
    <citation type="journal article" date="2022" name="Hortic Res">
        <title>A haplotype resolved chromosomal level avocado genome allows analysis of novel avocado genes.</title>
        <authorList>
            <person name="Nath O."/>
            <person name="Fletcher S.J."/>
            <person name="Hayward A."/>
            <person name="Shaw L.M."/>
            <person name="Masouleh A.K."/>
            <person name="Furtado A."/>
            <person name="Henry R.J."/>
            <person name="Mitter N."/>
        </authorList>
    </citation>
    <scope>NUCLEOTIDE SEQUENCE [LARGE SCALE GENOMIC DNA]</scope>
    <source>
        <strain evidence="2">cv. Hass</strain>
    </source>
</reference>
<protein>
    <submittedName>
        <fullName evidence="1">Uncharacterized protein</fullName>
    </submittedName>
</protein>
<proteinExistence type="predicted"/>
<sequence length="98" mass="10728">MKFPVFLLSDGRKAGKCRFTADDNSGNFEISRFPPLRAEETWKCSFTADECSGKAAVSRFAPLGAEETWKCGLPPMRAAVKLQLPAFLLSELGKPGKC</sequence>
<comment type="caution">
    <text evidence="1">The sequence shown here is derived from an EMBL/GenBank/DDBJ whole genome shotgun (WGS) entry which is preliminary data.</text>
</comment>
<evidence type="ECO:0000313" key="2">
    <source>
        <dbReference type="Proteomes" id="UP001234297"/>
    </source>
</evidence>